<dbReference type="KEGG" id="ttf:THTE_3480"/>
<dbReference type="GO" id="GO:0004316">
    <property type="term" value="F:3-oxoacyl-[acyl-carrier-protein] reductase (NADPH) activity"/>
    <property type="evidence" value="ECO:0007669"/>
    <property type="project" value="UniProtKB-EC"/>
</dbReference>
<feature type="domain" description="Ketoreductase" evidence="4">
    <location>
        <begin position="7"/>
        <end position="190"/>
    </location>
</feature>
<dbReference type="PRINTS" id="PR00081">
    <property type="entry name" value="GDHRDH"/>
</dbReference>
<dbReference type="PANTHER" id="PTHR44196:SF1">
    <property type="entry name" value="DEHYDROGENASE_REDUCTASE SDR FAMILY MEMBER 7B"/>
    <property type="match status" value="1"/>
</dbReference>
<dbReference type="PRINTS" id="PR00080">
    <property type="entry name" value="SDRFAMILY"/>
</dbReference>
<dbReference type="SUPFAM" id="SSF51735">
    <property type="entry name" value="NAD(P)-binding Rossmann-fold domains"/>
    <property type="match status" value="1"/>
</dbReference>
<proteinExistence type="inferred from homology"/>
<dbReference type="GO" id="GO:0016020">
    <property type="term" value="C:membrane"/>
    <property type="evidence" value="ECO:0007669"/>
    <property type="project" value="TreeGrafter"/>
</dbReference>
<dbReference type="EMBL" id="CP018477">
    <property type="protein sequence ID" value="ASV76082.1"/>
    <property type="molecule type" value="Genomic_DNA"/>
</dbReference>
<evidence type="ECO:0000313" key="5">
    <source>
        <dbReference type="EMBL" id="ASV76082.1"/>
    </source>
</evidence>
<keyword evidence="6" id="KW-1185">Reference proteome</keyword>
<organism evidence="5 6">
    <name type="scientific">Thermogutta terrifontis</name>
    <dbReference type="NCBI Taxonomy" id="1331910"/>
    <lineage>
        <taxon>Bacteria</taxon>
        <taxon>Pseudomonadati</taxon>
        <taxon>Planctomycetota</taxon>
        <taxon>Planctomycetia</taxon>
        <taxon>Pirellulales</taxon>
        <taxon>Thermoguttaceae</taxon>
        <taxon>Thermogutta</taxon>
    </lineage>
</organism>
<dbReference type="InterPro" id="IPR020904">
    <property type="entry name" value="Sc_DH/Rdtase_CS"/>
</dbReference>
<evidence type="ECO:0000256" key="1">
    <source>
        <dbReference type="ARBA" id="ARBA00006484"/>
    </source>
</evidence>
<evidence type="ECO:0000259" key="4">
    <source>
        <dbReference type="SMART" id="SM00822"/>
    </source>
</evidence>
<keyword evidence="2 5" id="KW-0560">Oxidoreductase</keyword>
<gene>
    <name evidence="5" type="ORF">THTE_3480</name>
</gene>
<dbReference type="InterPro" id="IPR002347">
    <property type="entry name" value="SDR_fam"/>
</dbReference>
<dbReference type="AlphaFoldDB" id="A0A286RJJ0"/>
<dbReference type="OrthoDB" id="151996at2"/>
<dbReference type="PANTHER" id="PTHR44196">
    <property type="entry name" value="DEHYDROGENASE/REDUCTASE SDR FAMILY MEMBER 7B"/>
    <property type="match status" value="1"/>
</dbReference>
<dbReference type="RefSeq" id="WP_095415950.1">
    <property type="nucleotide sequence ID" value="NZ_CP018477.1"/>
</dbReference>
<dbReference type="SMART" id="SM00822">
    <property type="entry name" value="PKS_KR"/>
    <property type="match status" value="1"/>
</dbReference>
<evidence type="ECO:0000256" key="2">
    <source>
        <dbReference type="ARBA" id="ARBA00023002"/>
    </source>
</evidence>
<accession>A0A286RJJ0</accession>
<sequence>MSYWSNKNVLVTGGSSGLGLAIAREFARAGARVAIVGLEPAGVEKAAEELSRISHSILPLAGNICVESDVARIVGSIHEKWGPLEVLVNNAGRSMRGTVRDTTPEQFRELMELNFIALVRMTQVFLDDLLSTRGHVVNIGSLAAKAAAKFVGAYPATKHAVAAFSQQLRLELGRRGLHVLLVCPGPIARAGERLYRLEGAEMVPEAARAPGAGVKVRSISADWLARRILRACEARKPELVVPARARLLFAIAQLSPHLGDRLIERFTPRGEDS</sequence>
<dbReference type="EC" id="1.1.1.100" evidence="5"/>
<name>A0A286RJJ0_9BACT</name>
<dbReference type="InterPro" id="IPR057326">
    <property type="entry name" value="KR_dom"/>
</dbReference>
<reference evidence="5 6" key="1">
    <citation type="journal article" name="Front. Microbiol.">
        <title>Sugar Metabolism of the First Thermophilic Planctomycete Thermogutta terrifontis: Comparative Genomic and Transcriptomic Approaches.</title>
        <authorList>
            <person name="Elcheninov A.G."/>
            <person name="Menzel P."/>
            <person name="Gudbergsdottir S.R."/>
            <person name="Slesarev A.I."/>
            <person name="Kadnikov V.V."/>
            <person name="Krogh A."/>
            <person name="Bonch-Osmolovskaya E.A."/>
            <person name="Peng X."/>
            <person name="Kublanov I.V."/>
        </authorList>
    </citation>
    <scope>NUCLEOTIDE SEQUENCE [LARGE SCALE GENOMIC DNA]</scope>
    <source>
        <strain evidence="5 6">R1</strain>
    </source>
</reference>
<evidence type="ECO:0000313" key="6">
    <source>
        <dbReference type="Proteomes" id="UP000215086"/>
    </source>
</evidence>
<evidence type="ECO:0000256" key="3">
    <source>
        <dbReference type="RuleBase" id="RU000363"/>
    </source>
</evidence>
<protein>
    <submittedName>
        <fullName evidence="5">3-oxoacyl-[acyl-carrier protein] reductase</fullName>
        <ecNumber evidence="5">1.1.1.100</ecNumber>
    </submittedName>
</protein>
<dbReference type="Gene3D" id="3.40.50.720">
    <property type="entry name" value="NAD(P)-binding Rossmann-like Domain"/>
    <property type="match status" value="1"/>
</dbReference>
<dbReference type="InterPro" id="IPR036291">
    <property type="entry name" value="NAD(P)-bd_dom_sf"/>
</dbReference>
<dbReference type="Pfam" id="PF00106">
    <property type="entry name" value="adh_short"/>
    <property type="match status" value="1"/>
</dbReference>
<dbReference type="Proteomes" id="UP000215086">
    <property type="component" value="Chromosome"/>
</dbReference>
<comment type="similarity">
    <text evidence="1 3">Belongs to the short-chain dehydrogenases/reductases (SDR) family.</text>
</comment>
<dbReference type="PROSITE" id="PS00061">
    <property type="entry name" value="ADH_SHORT"/>
    <property type="match status" value="1"/>
</dbReference>